<dbReference type="SMART" id="SM00733">
    <property type="entry name" value="Mterf"/>
    <property type="match status" value="7"/>
</dbReference>
<reference evidence="5" key="1">
    <citation type="journal article" date="2013" name="J. Plant Res.">
        <title>Effect of fungi and light on seed germination of three Opuntia species from semiarid lands of central Mexico.</title>
        <authorList>
            <person name="Delgado-Sanchez P."/>
            <person name="Jimenez-Bremont J.F."/>
            <person name="Guerrero-Gonzalez Mde L."/>
            <person name="Flores J."/>
        </authorList>
    </citation>
    <scope>NUCLEOTIDE SEQUENCE</scope>
    <source>
        <tissue evidence="5">Cladode</tissue>
    </source>
</reference>
<comment type="similarity">
    <text evidence="1">Belongs to the mTERF family.</text>
</comment>
<keyword evidence="2" id="KW-0804">Transcription</keyword>
<evidence type="ECO:0000256" key="4">
    <source>
        <dbReference type="SAM" id="MobiDB-lite"/>
    </source>
</evidence>
<organism evidence="5">
    <name type="scientific">Opuntia streptacantha</name>
    <name type="common">Prickly pear cactus</name>
    <name type="synonym">Opuntia cardona</name>
    <dbReference type="NCBI Taxonomy" id="393608"/>
    <lineage>
        <taxon>Eukaryota</taxon>
        <taxon>Viridiplantae</taxon>
        <taxon>Streptophyta</taxon>
        <taxon>Embryophyta</taxon>
        <taxon>Tracheophyta</taxon>
        <taxon>Spermatophyta</taxon>
        <taxon>Magnoliopsida</taxon>
        <taxon>eudicotyledons</taxon>
        <taxon>Gunneridae</taxon>
        <taxon>Pentapetalae</taxon>
        <taxon>Caryophyllales</taxon>
        <taxon>Cactineae</taxon>
        <taxon>Cactaceae</taxon>
        <taxon>Opuntioideae</taxon>
        <taxon>Opuntia</taxon>
    </lineage>
</organism>
<evidence type="ECO:0000313" key="5">
    <source>
        <dbReference type="EMBL" id="MBA4679099.1"/>
    </source>
</evidence>
<protein>
    <submittedName>
        <fullName evidence="5">Uncharacterized protein</fullName>
    </submittedName>
</protein>
<dbReference type="FunFam" id="1.25.70.10:FF:000001">
    <property type="entry name" value="Mitochondrial transcription termination factor-like"/>
    <property type="match status" value="1"/>
</dbReference>
<dbReference type="GO" id="GO:0003676">
    <property type="term" value="F:nucleic acid binding"/>
    <property type="evidence" value="ECO:0007669"/>
    <property type="project" value="InterPro"/>
</dbReference>
<reference evidence="5" key="2">
    <citation type="submission" date="2020-07" db="EMBL/GenBank/DDBJ databases">
        <authorList>
            <person name="Vera ALvarez R."/>
            <person name="Arias-Moreno D.M."/>
            <person name="Jimenez-Jacinto V."/>
            <person name="Jimenez-Bremont J.F."/>
            <person name="Swaminathan K."/>
            <person name="Moose S.P."/>
            <person name="Guerrero-Gonzalez M.L."/>
            <person name="Marino-Ramirez L."/>
            <person name="Landsman D."/>
            <person name="Rodriguez-Kessler M."/>
            <person name="Delgado-Sanchez P."/>
        </authorList>
    </citation>
    <scope>NUCLEOTIDE SEQUENCE</scope>
    <source>
        <tissue evidence="5">Cladode</tissue>
    </source>
</reference>
<evidence type="ECO:0000256" key="3">
    <source>
        <dbReference type="ARBA" id="ARBA00022946"/>
    </source>
</evidence>
<proteinExistence type="inferred from homology"/>
<dbReference type="InterPro" id="IPR003690">
    <property type="entry name" value="MTERF"/>
</dbReference>
<dbReference type="InterPro" id="IPR038538">
    <property type="entry name" value="MTERF_sf"/>
</dbReference>
<evidence type="ECO:0000256" key="1">
    <source>
        <dbReference type="ARBA" id="ARBA00007692"/>
    </source>
</evidence>
<name>A0A7C9AYL7_OPUST</name>
<feature type="compositionally biased region" description="Polar residues" evidence="4">
    <location>
        <begin position="23"/>
        <end position="39"/>
    </location>
</feature>
<evidence type="ECO:0000256" key="2">
    <source>
        <dbReference type="ARBA" id="ARBA00022472"/>
    </source>
</evidence>
<feature type="region of interest" description="Disordered" evidence="4">
    <location>
        <begin position="23"/>
        <end position="44"/>
    </location>
</feature>
<sequence length="366" mass="42058">MANFPFKMLSSFLQRRSLQTKASTLVKQSSKPAKVSQRQSKTKEAAVKLPVGNKADSVIALLRSQQFSDAQIDKLIERCPRVLKARVASNLEPKLRFLNENGFRGALLPEIILSNPIILRRSLNAHLIPSLELLRTQLGKDNELALYTVIRRASWVLTSDLDKVLLPNIMFLEKEGMPMNGILKLFTSQPRCLLRNLDRMQYGVQTVKKFGIKPCEPMFVHALRVVLSFNESNLKKKLEVFKSLGWSDADMISSVVRQPLCLTCSKEKLKKNVEFLVKTMKVEQENVIANPKLFMYSLKKRTIPRYMVLKLLQEKQLVQKRMITSILNIPERCFVRRYVLRYIDSVPQLWDVYCGDSKFDAVAVQQ</sequence>
<keyword evidence="2" id="KW-0805">Transcription regulation</keyword>
<dbReference type="Pfam" id="PF02536">
    <property type="entry name" value="mTERF"/>
    <property type="match status" value="1"/>
</dbReference>
<dbReference type="PANTHER" id="PTHR13068:SF31">
    <property type="entry name" value="TRANSCRIPTION TERMINATION FACTOR MTERF2, CHLOROPLASTIC-LIKE"/>
    <property type="match status" value="1"/>
</dbReference>
<dbReference type="EMBL" id="GISG01282315">
    <property type="protein sequence ID" value="MBA4679099.1"/>
    <property type="molecule type" value="Transcribed_RNA"/>
</dbReference>
<dbReference type="AlphaFoldDB" id="A0A7C9AYL7"/>
<keyword evidence="2" id="KW-0806">Transcription termination</keyword>
<dbReference type="PANTHER" id="PTHR13068">
    <property type="entry name" value="CGI-12 PROTEIN-RELATED"/>
    <property type="match status" value="1"/>
</dbReference>
<dbReference type="GO" id="GO:0006353">
    <property type="term" value="P:DNA-templated transcription termination"/>
    <property type="evidence" value="ECO:0007669"/>
    <property type="project" value="UniProtKB-KW"/>
</dbReference>
<keyword evidence="3" id="KW-0809">Transit peptide</keyword>
<accession>A0A7C9AYL7</accession>
<dbReference type="Gene3D" id="1.25.70.10">
    <property type="entry name" value="Transcription termination factor 3, mitochondrial"/>
    <property type="match status" value="2"/>
</dbReference>